<proteinExistence type="predicted"/>
<name>A0A8D8X5S3_9HEMI</name>
<dbReference type="AlphaFoldDB" id="A0A8D8X5S3"/>
<dbReference type="EMBL" id="HBUF01270219">
    <property type="protein sequence ID" value="CAG6684956.1"/>
    <property type="molecule type" value="Transcribed_RNA"/>
</dbReference>
<sequence>MESPRKVLKWRLSVCVRLMISQTTLTQVTLLILSLCSNHTRKMKSYSGTAILTSHQLKKLKLRLKNTRTLATLPCNKTNLSKPLLNIVRLLSVTTVTQCTIVTEPLVIIN</sequence>
<evidence type="ECO:0000313" key="1">
    <source>
        <dbReference type="EMBL" id="CAG6684958.1"/>
    </source>
</evidence>
<accession>A0A8D8X5S3</accession>
<reference evidence="1" key="1">
    <citation type="submission" date="2021-05" db="EMBL/GenBank/DDBJ databases">
        <authorList>
            <person name="Alioto T."/>
            <person name="Alioto T."/>
            <person name="Gomez Garrido J."/>
        </authorList>
    </citation>
    <scope>NUCLEOTIDE SEQUENCE</scope>
</reference>
<dbReference type="EMBL" id="HBUF01270220">
    <property type="protein sequence ID" value="CAG6684958.1"/>
    <property type="molecule type" value="Transcribed_RNA"/>
</dbReference>
<protein>
    <submittedName>
        <fullName evidence="1">Uncharacterized protein</fullName>
    </submittedName>
</protein>
<organism evidence="1">
    <name type="scientific">Cacopsylla melanoneura</name>
    <dbReference type="NCBI Taxonomy" id="428564"/>
    <lineage>
        <taxon>Eukaryota</taxon>
        <taxon>Metazoa</taxon>
        <taxon>Ecdysozoa</taxon>
        <taxon>Arthropoda</taxon>
        <taxon>Hexapoda</taxon>
        <taxon>Insecta</taxon>
        <taxon>Pterygota</taxon>
        <taxon>Neoptera</taxon>
        <taxon>Paraneoptera</taxon>
        <taxon>Hemiptera</taxon>
        <taxon>Sternorrhyncha</taxon>
        <taxon>Psylloidea</taxon>
        <taxon>Psyllidae</taxon>
        <taxon>Psyllinae</taxon>
        <taxon>Cacopsylla</taxon>
    </lineage>
</organism>